<evidence type="ECO:0000256" key="1">
    <source>
        <dbReference type="ARBA" id="ARBA00009727"/>
    </source>
</evidence>
<keyword evidence="3 9" id="KW-0812">Transmembrane</keyword>
<keyword evidence="2 9" id="KW-0813">Transport</keyword>
<keyword evidence="12" id="KW-1185">Reference proteome</keyword>
<organism evidence="11 12">
    <name type="scientific">Cyclostephanos tholiformis</name>
    <dbReference type="NCBI Taxonomy" id="382380"/>
    <lineage>
        <taxon>Eukaryota</taxon>
        <taxon>Sar</taxon>
        <taxon>Stramenopiles</taxon>
        <taxon>Ochrophyta</taxon>
        <taxon>Bacillariophyta</taxon>
        <taxon>Coscinodiscophyceae</taxon>
        <taxon>Thalassiosirophycidae</taxon>
        <taxon>Stephanodiscales</taxon>
        <taxon>Stephanodiscaceae</taxon>
        <taxon>Cyclostephanos</taxon>
    </lineage>
</organism>
<evidence type="ECO:0000256" key="7">
    <source>
        <dbReference type="ARBA" id="ARBA00023034"/>
    </source>
</evidence>
<dbReference type="GO" id="GO:0005793">
    <property type="term" value="C:endoplasmic reticulum-Golgi intermediate compartment"/>
    <property type="evidence" value="ECO:0007669"/>
    <property type="project" value="UniProtKB-UniRule"/>
</dbReference>
<feature type="transmembrane region" description="Helical" evidence="9">
    <location>
        <begin position="352"/>
        <end position="369"/>
    </location>
</feature>
<keyword evidence="8 9" id="KW-0472">Membrane</keyword>
<evidence type="ECO:0000313" key="12">
    <source>
        <dbReference type="Proteomes" id="UP001530377"/>
    </source>
</evidence>
<evidence type="ECO:0000256" key="9">
    <source>
        <dbReference type="RuleBase" id="RU368073"/>
    </source>
</evidence>
<evidence type="ECO:0000313" key="11">
    <source>
        <dbReference type="EMBL" id="KAL3812093.1"/>
    </source>
</evidence>
<keyword evidence="6 9" id="KW-1133">Transmembrane helix</keyword>
<dbReference type="InterPro" id="IPR005578">
    <property type="entry name" value="Yif1_fam"/>
</dbReference>
<feature type="transmembrane region" description="Helical" evidence="9">
    <location>
        <begin position="315"/>
        <end position="332"/>
    </location>
</feature>
<evidence type="ECO:0000256" key="3">
    <source>
        <dbReference type="ARBA" id="ARBA00022692"/>
    </source>
</evidence>
<evidence type="ECO:0000256" key="4">
    <source>
        <dbReference type="ARBA" id="ARBA00022824"/>
    </source>
</evidence>
<proteinExistence type="inferred from homology"/>
<dbReference type="GO" id="GO:0006888">
    <property type="term" value="P:endoplasmic reticulum to Golgi vesicle-mediated transport"/>
    <property type="evidence" value="ECO:0007669"/>
    <property type="project" value="UniProtKB-UniRule"/>
</dbReference>
<feature type="compositionally biased region" description="Polar residues" evidence="10">
    <location>
        <begin position="68"/>
        <end position="82"/>
    </location>
</feature>
<dbReference type="AlphaFoldDB" id="A0ABD3RGW9"/>
<comment type="function">
    <text evidence="9">Has a role in transport between endoplasmic reticulum and Golgi.</text>
</comment>
<feature type="region of interest" description="Disordered" evidence="10">
    <location>
        <begin position="50"/>
        <end position="105"/>
    </location>
</feature>
<evidence type="ECO:0000256" key="5">
    <source>
        <dbReference type="ARBA" id="ARBA00022927"/>
    </source>
</evidence>
<dbReference type="Pfam" id="PF03878">
    <property type="entry name" value="YIF1"/>
    <property type="match status" value="1"/>
</dbReference>
<dbReference type="PANTHER" id="PTHR14083">
    <property type="entry name" value="YIP1 INTERACTING FACTOR HOMOLOG YIF1 PROTEIN"/>
    <property type="match status" value="1"/>
</dbReference>
<accession>A0ABD3RGW9</accession>
<protein>
    <recommendedName>
        <fullName evidence="9">Protein YIF1</fullName>
    </recommendedName>
</protein>
<dbReference type="EMBL" id="JALLPB020000217">
    <property type="protein sequence ID" value="KAL3812093.1"/>
    <property type="molecule type" value="Genomic_DNA"/>
</dbReference>
<dbReference type="PANTHER" id="PTHR14083:SF0">
    <property type="entry name" value="YIP1D-INTERACTING FACTOR 1, ISOFORM C"/>
    <property type="match status" value="1"/>
</dbReference>
<evidence type="ECO:0000256" key="10">
    <source>
        <dbReference type="SAM" id="MobiDB-lite"/>
    </source>
</evidence>
<feature type="compositionally biased region" description="Low complexity" evidence="10">
    <location>
        <begin position="50"/>
        <end position="67"/>
    </location>
</feature>
<keyword evidence="5 9" id="KW-0653">Protein transport</keyword>
<dbReference type="GO" id="GO:0005789">
    <property type="term" value="C:endoplasmic reticulum membrane"/>
    <property type="evidence" value="ECO:0007669"/>
    <property type="project" value="UniProtKB-SubCell"/>
</dbReference>
<feature type="compositionally biased region" description="Low complexity" evidence="10">
    <location>
        <begin position="83"/>
        <end position="105"/>
    </location>
</feature>
<evidence type="ECO:0000256" key="6">
    <source>
        <dbReference type="ARBA" id="ARBA00022989"/>
    </source>
</evidence>
<comment type="similarity">
    <text evidence="1 9">Belongs to the YIF1 family.</text>
</comment>
<dbReference type="GO" id="GO:0000139">
    <property type="term" value="C:Golgi membrane"/>
    <property type="evidence" value="ECO:0007669"/>
    <property type="project" value="UniProtKB-SubCell"/>
</dbReference>
<comment type="caution">
    <text evidence="11">The sequence shown here is derived from an EMBL/GenBank/DDBJ whole genome shotgun (WGS) entry which is preliminary data.</text>
</comment>
<reference evidence="11 12" key="1">
    <citation type="submission" date="2024-10" db="EMBL/GenBank/DDBJ databases">
        <title>Updated reference genomes for cyclostephanoid diatoms.</title>
        <authorList>
            <person name="Roberts W.R."/>
            <person name="Alverson A.J."/>
        </authorList>
    </citation>
    <scope>NUCLEOTIDE SEQUENCE [LARGE SCALE GENOMIC DNA]</scope>
    <source>
        <strain evidence="11 12">AJA228-03</strain>
    </source>
</reference>
<evidence type="ECO:0000256" key="2">
    <source>
        <dbReference type="ARBA" id="ARBA00022448"/>
    </source>
</evidence>
<evidence type="ECO:0000256" key="8">
    <source>
        <dbReference type="ARBA" id="ARBA00023136"/>
    </source>
</evidence>
<gene>
    <name evidence="11" type="ORF">ACHAXA_002790</name>
</gene>
<keyword evidence="4 9" id="KW-0256">Endoplasmic reticulum</keyword>
<dbReference type="Proteomes" id="UP001530377">
    <property type="component" value="Unassembled WGS sequence"/>
</dbReference>
<dbReference type="GO" id="GO:0015031">
    <property type="term" value="P:protein transport"/>
    <property type="evidence" value="ECO:0007669"/>
    <property type="project" value="UniProtKB-KW"/>
</dbReference>
<comment type="caution">
    <text evidence="9">Lacks conserved residue(s) required for the propagation of feature annotation.</text>
</comment>
<sequence length="375" mass="40966">MSGFYEGGYSAYGGGGTQNNAGGGGYNYNAGGSIGSSTYNYNAGNSSDAFSGSMGTSSSTTPAMSSSQQNQPVKRQSDPSFPSSSRQNQQFQYQQPSSSMGSNSMNGAMNFWNPAMTMAANAAVTGKFGDVNSQVMMNAAESMGKEFLQRGFAKAVPGLERSMLGLRPYFAVDNTYVRRKMTKVLFPFLFREWARQEKMEPNPDGHPTFALPQHDENAPDLYIPSMSLLTYVLLCAICYGNAGKFSPEVLPDVTSKCVVTQILEVIAIRVGFYMMEAPVAILDLLSYTGYKYLGLCVNMLIGLTMGQLLGYGNRSYYFTYLWTATSVSYFILKVMANCIPRRTSAAGPKRQFMVLGFAASQFATCWFVSQTKFLD</sequence>
<comment type="subcellular location">
    <subcellularLocation>
        <location evidence="9">Endoplasmic reticulum membrane</location>
        <topology evidence="9">Multi-pass membrane protein</topology>
    </subcellularLocation>
    <subcellularLocation>
        <location evidence="9">Golgi apparatus membrane</location>
        <topology evidence="9">Multi-pass membrane protein</topology>
    </subcellularLocation>
</comment>
<keyword evidence="7 9" id="KW-0333">Golgi apparatus</keyword>
<name>A0ABD3RGW9_9STRA</name>